<keyword evidence="10" id="KW-1185">Reference proteome</keyword>
<comment type="similarity">
    <text evidence="1">Belongs to the peptidase C2 family.</text>
</comment>
<dbReference type="SUPFAM" id="SSF54001">
    <property type="entry name" value="Cysteine proteinases"/>
    <property type="match status" value="1"/>
</dbReference>
<evidence type="ECO:0000256" key="3">
    <source>
        <dbReference type="ARBA" id="ARBA00022801"/>
    </source>
</evidence>
<name>A0ABR2JG13_9EUKA</name>
<feature type="coiled-coil region" evidence="6">
    <location>
        <begin position="421"/>
        <end position="448"/>
    </location>
</feature>
<dbReference type="InterPro" id="IPR038765">
    <property type="entry name" value="Papain-like_cys_pep_sf"/>
</dbReference>
<comment type="caution">
    <text evidence="5">Lacks conserved residue(s) required for the propagation of feature annotation.</text>
</comment>
<dbReference type="Gene3D" id="3.90.70.10">
    <property type="entry name" value="Cysteine proteinases"/>
    <property type="match status" value="1"/>
</dbReference>
<evidence type="ECO:0000259" key="8">
    <source>
        <dbReference type="PROSITE" id="PS50203"/>
    </source>
</evidence>
<dbReference type="EMBL" id="JAPFFF010000012">
    <property type="protein sequence ID" value="KAK8876127.1"/>
    <property type="molecule type" value="Genomic_DNA"/>
</dbReference>
<evidence type="ECO:0000256" key="7">
    <source>
        <dbReference type="SAM" id="MobiDB-lite"/>
    </source>
</evidence>
<reference evidence="9 10" key="1">
    <citation type="submission" date="2024-04" db="EMBL/GenBank/DDBJ databases">
        <title>Tritrichomonas musculus Genome.</title>
        <authorList>
            <person name="Alves-Ferreira E."/>
            <person name="Grigg M."/>
            <person name="Lorenzi H."/>
            <person name="Galac M."/>
        </authorList>
    </citation>
    <scope>NUCLEOTIDE SEQUENCE [LARGE SCALE GENOMIC DNA]</scope>
    <source>
        <strain evidence="9 10">EAF2021</strain>
    </source>
</reference>
<dbReference type="PANTHER" id="PTHR10183">
    <property type="entry name" value="CALPAIN"/>
    <property type="match status" value="1"/>
</dbReference>
<feature type="compositionally biased region" description="Polar residues" evidence="7">
    <location>
        <begin position="750"/>
        <end position="759"/>
    </location>
</feature>
<proteinExistence type="inferred from homology"/>
<feature type="compositionally biased region" description="Low complexity" evidence="7">
    <location>
        <begin position="834"/>
        <end position="849"/>
    </location>
</feature>
<feature type="domain" description="Calpain catalytic" evidence="8">
    <location>
        <begin position="27"/>
        <end position="381"/>
    </location>
</feature>
<evidence type="ECO:0000313" key="9">
    <source>
        <dbReference type="EMBL" id="KAK8876127.1"/>
    </source>
</evidence>
<evidence type="ECO:0000313" key="10">
    <source>
        <dbReference type="Proteomes" id="UP001470230"/>
    </source>
</evidence>
<dbReference type="SMART" id="SM00230">
    <property type="entry name" value="CysPc"/>
    <property type="match status" value="1"/>
</dbReference>
<dbReference type="InterPro" id="IPR022684">
    <property type="entry name" value="Calpain_cysteine_protease"/>
</dbReference>
<sequence length="1372" mass="158581">MKHYEDFFIEAQQYSDILKRYRENGEIFKDPNFHPNSKIKETQLALDKENCTWRRIDEFYTAPLFKKELISEEAVEQGEINDSYFISSLIRIAKQPEIVPKLFDTRSISEEKEDTVNLKCGAVVIYFHVFGRRTPVLIDTLIPFKRGSRNPLFSRPTSLKYSAWFCLVEKAYAKLQGSYTSIINGTLSQGIYHLFGYYPCFYTIDSLLEKMQNNQESGQCDSQCSSQYSNQSSRRCSRQNSRRNSRQNSCLSEYGDEFDVNDYIFSRLMKWQYQNSIIGTDIYINQSGNEIDEEEIRDKGLVPSRTYLIEKVRYENNQKLICLRNPKNDKEWLGDWSNTSPMLTFDMKKKIGNESRYPGTFWMNDRDFFRYFSSFDVCKAVNPEFHVRSIMTKLEPGDHDGYDIKSEEVHLEERQAFVFKMKNVRVRMEEYEEEEEEAFEENIQIVDDVKIHVTVEKRSPKICSIGTEEGEGEGEEDCEDVYPQYQILVVYSNGQRVSHSTVENFSRQTFTTSGIFFKFTIHVLENEPFVIVLTRKDKRRYTEECYMTFSSEYDFELRPIDETNDDNENSKEEEKVGIIFSNESKRYENVAREIITKNINDEEVKGYSDKEKEKEQESEFGMNFYRHLKLKRDLTSKSGFYEYEITDDENEDDKIQNENHQTFEEFTRSLCEILEISPQRNIQQSILNAVSNLQKENKSLQKQLDELSDQFTFINNSKQTPSKIFSSSCTPGATPNSITKVTITPKRLRTPNSIISSATMPGRTPSSVSSSSAFTPKRVRTPASITPQSSAAKTDTPPASTPQTSPQKASAPQSSTPQTSTPKRRTIRRKAPKSTSGSSTETATETDSGSVKRTREMKRIINRLVELVTEEEEELSQTIQRSIHQTEESGQEGDDDISLLLESPLPKSLEEANARILSLEDKIRDLCDEINNLTLHEEHPILSENEKKASESKEMARDFKAALKKIQRLQKKLDERSKPPENMKQFEDEISRLKSELQESARHAQELQETLNTFSKSSNNEMARTSKNMKRAISRKDEEIKKRDLEIERATKKGAEIVAKYNEQQQKMNKMISDMKILNEKHENSLKANSKLKEQIKLLQIDLEQANSYLESYKGELGKLDEVTSNFILLQTELNTTKIKLNKATSLLKSKGDTRSISLLDESGSFDEYKDQISSQKDILQKIEECLDLQPNTLLDLVGKKTVVGLETVREIILSKKDQTHSSNEYNLISEEVKKLAKETKKMKVILVQIEEELHLEPGHLSNREIDEDLVSCEGKGSNKRLPKDWLNRIVAEDNNGKRLSVGPDKNKEIEILQLKKNCLELKKQVYELRNKLDIVETDRQAALQVNSILKEKCNDIQEKVTVPNNKKKTGE</sequence>
<feature type="compositionally biased region" description="Polar residues" evidence="7">
    <location>
        <begin position="783"/>
        <end position="793"/>
    </location>
</feature>
<feature type="coiled-coil region" evidence="6">
    <location>
        <begin position="683"/>
        <end position="717"/>
    </location>
</feature>
<feature type="coiled-coil region" evidence="6">
    <location>
        <begin position="1061"/>
        <end position="1116"/>
    </location>
</feature>
<dbReference type="Pfam" id="PF00648">
    <property type="entry name" value="Peptidase_C2"/>
    <property type="match status" value="1"/>
</dbReference>
<accession>A0ABR2JG13</accession>
<feature type="region of interest" description="Disordered" evidence="7">
    <location>
        <begin position="745"/>
        <end position="854"/>
    </location>
</feature>
<feature type="compositionally biased region" description="Low complexity" evidence="7">
    <location>
        <begin position="794"/>
        <end position="821"/>
    </location>
</feature>
<dbReference type="PROSITE" id="PS50203">
    <property type="entry name" value="CALPAIN_CAT"/>
    <property type="match status" value="1"/>
</dbReference>
<protein>
    <recommendedName>
        <fullName evidence="8">Calpain catalytic domain-containing protein</fullName>
    </recommendedName>
</protein>
<feature type="compositionally biased region" description="Polar residues" evidence="7">
    <location>
        <begin position="1012"/>
        <end position="1026"/>
    </location>
</feature>
<feature type="region of interest" description="Disordered" evidence="7">
    <location>
        <begin position="878"/>
        <end position="897"/>
    </location>
</feature>
<feature type="compositionally biased region" description="Basic residues" evidence="7">
    <location>
        <begin position="822"/>
        <end position="832"/>
    </location>
</feature>
<keyword evidence="6" id="KW-0175">Coiled coil</keyword>
<evidence type="ECO:0000256" key="4">
    <source>
        <dbReference type="ARBA" id="ARBA00022807"/>
    </source>
</evidence>
<comment type="caution">
    <text evidence="9">The sequence shown here is derived from an EMBL/GenBank/DDBJ whole genome shotgun (WGS) entry which is preliminary data.</text>
</comment>
<dbReference type="PRINTS" id="PR00704">
    <property type="entry name" value="CALPAIN"/>
</dbReference>
<dbReference type="InterPro" id="IPR001300">
    <property type="entry name" value="Peptidase_C2_calpain_cat"/>
</dbReference>
<dbReference type="PANTHER" id="PTHR10183:SF379">
    <property type="entry name" value="CALPAIN-5"/>
    <property type="match status" value="1"/>
</dbReference>
<evidence type="ECO:0000256" key="6">
    <source>
        <dbReference type="SAM" id="Coils"/>
    </source>
</evidence>
<feature type="region of interest" description="Disordered" evidence="7">
    <location>
        <begin position="1012"/>
        <end position="1037"/>
    </location>
</feature>
<evidence type="ECO:0000256" key="2">
    <source>
        <dbReference type="ARBA" id="ARBA00022670"/>
    </source>
</evidence>
<keyword evidence="4" id="KW-0788">Thiol protease</keyword>
<organism evidence="9 10">
    <name type="scientific">Tritrichomonas musculus</name>
    <dbReference type="NCBI Taxonomy" id="1915356"/>
    <lineage>
        <taxon>Eukaryota</taxon>
        <taxon>Metamonada</taxon>
        <taxon>Parabasalia</taxon>
        <taxon>Tritrichomonadida</taxon>
        <taxon>Tritrichomonadidae</taxon>
        <taxon>Tritrichomonas</taxon>
    </lineage>
</organism>
<gene>
    <name evidence="9" type="ORF">M9Y10_006315</name>
</gene>
<dbReference type="Proteomes" id="UP001470230">
    <property type="component" value="Unassembled WGS sequence"/>
</dbReference>
<evidence type="ECO:0000256" key="5">
    <source>
        <dbReference type="PROSITE-ProRule" id="PRU00239"/>
    </source>
</evidence>
<keyword evidence="2" id="KW-0645">Protease</keyword>
<keyword evidence="3" id="KW-0378">Hydrolase</keyword>
<evidence type="ECO:0000256" key="1">
    <source>
        <dbReference type="ARBA" id="ARBA00007623"/>
    </source>
</evidence>
<feature type="coiled-coil region" evidence="6">
    <location>
        <begin position="909"/>
        <end position="1010"/>
    </location>
</feature>